<keyword evidence="6" id="KW-0413">Isomerase</keyword>
<evidence type="ECO:0000256" key="6">
    <source>
        <dbReference type="ARBA" id="ARBA00023235"/>
    </source>
</evidence>
<comment type="pathway">
    <text evidence="3">Amino-sugar metabolism; N-acetylneuraminate degradation; D-fructose 6-phosphate from N-acetylneuraminate: step 3/5.</text>
</comment>
<dbReference type="GO" id="GO:0047465">
    <property type="term" value="F:N-acylglucosamine-6-phosphate 2-epimerase activity"/>
    <property type="evidence" value="ECO:0007669"/>
    <property type="project" value="UniProtKB-EC"/>
</dbReference>
<dbReference type="PANTHER" id="PTHR36204:SF1">
    <property type="entry name" value="N-ACETYLMANNOSAMINE-6-PHOSPHATE 2-EPIMERASE-RELATED"/>
    <property type="match status" value="1"/>
</dbReference>
<comment type="catalytic activity">
    <reaction evidence="1">
        <text>an N-acyl-D-glucosamine 6-phosphate = an N-acyl-D-mannosamine 6-phosphate</text>
        <dbReference type="Rhea" id="RHEA:23932"/>
        <dbReference type="ChEBI" id="CHEBI:57599"/>
        <dbReference type="ChEBI" id="CHEBI:57666"/>
        <dbReference type="EC" id="5.1.3.9"/>
    </reaction>
</comment>
<dbReference type="SUPFAM" id="SSF51366">
    <property type="entry name" value="Ribulose-phoshate binding barrel"/>
    <property type="match status" value="1"/>
</dbReference>
<dbReference type="GO" id="GO:0006053">
    <property type="term" value="P:N-acetylmannosamine catabolic process"/>
    <property type="evidence" value="ECO:0007669"/>
    <property type="project" value="TreeGrafter"/>
</dbReference>
<reference evidence="9" key="1">
    <citation type="submission" date="2021-01" db="EMBL/GenBank/DDBJ databases">
        <title>Whole genome shotgun sequence of Actinocatenispora rupis NBRC 107355.</title>
        <authorList>
            <person name="Komaki H."/>
            <person name="Tamura T."/>
        </authorList>
    </citation>
    <scope>NUCLEOTIDE SEQUENCE</scope>
    <source>
        <strain evidence="9">NBRC 107355</strain>
    </source>
</reference>
<evidence type="ECO:0000256" key="1">
    <source>
        <dbReference type="ARBA" id="ARBA00000056"/>
    </source>
</evidence>
<dbReference type="Proteomes" id="UP000612808">
    <property type="component" value="Unassembled WGS sequence"/>
</dbReference>
<feature type="region of interest" description="Disordered" evidence="8">
    <location>
        <begin position="224"/>
        <end position="249"/>
    </location>
</feature>
<comment type="caution">
    <text evidence="9">The sequence shown here is derived from an EMBL/GenBank/DDBJ whole genome shotgun (WGS) entry which is preliminary data.</text>
</comment>
<comment type="similarity">
    <text evidence="4">Belongs to the NanE family.</text>
</comment>
<dbReference type="Pfam" id="PF04131">
    <property type="entry name" value="NanE"/>
    <property type="match status" value="1"/>
</dbReference>
<evidence type="ECO:0000256" key="3">
    <source>
        <dbReference type="ARBA" id="ARBA00005081"/>
    </source>
</evidence>
<evidence type="ECO:0000256" key="4">
    <source>
        <dbReference type="ARBA" id="ARBA00007439"/>
    </source>
</evidence>
<evidence type="ECO:0000256" key="7">
    <source>
        <dbReference type="ARBA" id="ARBA00023277"/>
    </source>
</evidence>
<dbReference type="RefSeq" id="WP_203661261.1">
    <property type="nucleotide sequence ID" value="NZ_BAAAZM010000014.1"/>
</dbReference>
<keyword evidence="7" id="KW-0119">Carbohydrate metabolism</keyword>
<comment type="function">
    <text evidence="2">Converts N-acetylmannosamine-6-phosphate (ManNAc-6-P) to N-acetylglucosamine-6-phosphate (GlcNAc-6-P).</text>
</comment>
<feature type="compositionally biased region" description="Low complexity" evidence="8">
    <location>
        <begin position="224"/>
        <end position="235"/>
    </location>
</feature>
<organism evidence="9 10">
    <name type="scientific">Actinocatenispora rupis</name>
    <dbReference type="NCBI Taxonomy" id="519421"/>
    <lineage>
        <taxon>Bacteria</taxon>
        <taxon>Bacillati</taxon>
        <taxon>Actinomycetota</taxon>
        <taxon>Actinomycetes</taxon>
        <taxon>Micromonosporales</taxon>
        <taxon>Micromonosporaceae</taxon>
        <taxon>Actinocatenispora</taxon>
    </lineage>
</organism>
<dbReference type="EC" id="5.1.3.9" evidence="5"/>
<accession>A0A8J3JD94</accession>
<dbReference type="NCBIfam" id="NF002231">
    <property type="entry name" value="PRK01130.1"/>
    <property type="match status" value="1"/>
</dbReference>
<evidence type="ECO:0000256" key="8">
    <source>
        <dbReference type="SAM" id="MobiDB-lite"/>
    </source>
</evidence>
<name>A0A8J3JD94_9ACTN</name>
<dbReference type="GO" id="GO:0005829">
    <property type="term" value="C:cytosol"/>
    <property type="evidence" value="ECO:0007669"/>
    <property type="project" value="TreeGrafter"/>
</dbReference>
<dbReference type="InterPro" id="IPR011060">
    <property type="entry name" value="RibuloseP-bd_barrel"/>
</dbReference>
<evidence type="ECO:0000256" key="5">
    <source>
        <dbReference type="ARBA" id="ARBA00013180"/>
    </source>
</evidence>
<dbReference type="InterPro" id="IPR013785">
    <property type="entry name" value="Aldolase_TIM"/>
</dbReference>
<evidence type="ECO:0000313" key="9">
    <source>
        <dbReference type="EMBL" id="GID13843.1"/>
    </source>
</evidence>
<dbReference type="PANTHER" id="PTHR36204">
    <property type="entry name" value="N-ACETYLMANNOSAMINE-6-PHOSPHATE 2-EPIMERASE-RELATED"/>
    <property type="match status" value="1"/>
</dbReference>
<dbReference type="GO" id="GO:0019262">
    <property type="term" value="P:N-acetylneuraminate catabolic process"/>
    <property type="evidence" value="ECO:0007669"/>
    <property type="project" value="UniProtKB-UniPathway"/>
</dbReference>
<dbReference type="AlphaFoldDB" id="A0A8J3JD94"/>
<dbReference type="EMBL" id="BOMB01000027">
    <property type="protein sequence ID" value="GID13843.1"/>
    <property type="molecule type" value="Genomic_DNA"/>
</dbReference>
<gene>
    <name evidence="9" type="primary">nanE</name>
    <name evidence="9" type="ORF">Aru02nite_47320</name>
</gene>
<evidence type="ECO:0000313" key="10">
    <source>
        <dbReference type="Proteomes" id="UP000612808"/>
    </source>
</evidence>
<dbReference type="InterPro" id="IPR007260">
    <property type="entry name" value="NanE"/>
</dbReference>
<dbReference type="UniPathway" id="UPA00629">
    <property type="reaction ID" value="UER00682"/>
</dbReference>
<proteinExistence type="inferred from homology"/>
<keyword evidence="10" id="KW-1185">Reference proteome</keyword>
<sequence>MIGALRGGLIVSCQARAGSPLRDVDTIVRLARAVVAGGAAAVRLNGPDDIAAVRAAVDVPVIGLWKDEALRGPDTVFVTPTVARALAVVDAGAHIVAADGTTRPRPDGRTFADLVAAVHERGVPVLADVATVADALAAQEAGADCVATTLSGYTTGTAGGDGPDLDLVTELVARLTVPVVAEGRLATPEQVAEAYARGCLAAVVGTAITNPAWLTARFAAVAPAAPTPSPDATAPHGPATAPYGTAERS</sequence>
<protein>
    <recommendedName>
        <fullName evidence="5">N-acylglucosamine-6-phosphate 2-epimerase</fullName>
        <ecNumber evidence="5">5.1.3.9</ecNumber>
    </recommendedName>
</protein>
<dbReference type="Gene3D" id="3.20.20.70">
    <property type="entry name" value="Aldolase class I"/>
    <property type="match status" value="1"/>
</dbReference>
<evidence type="ECO:0000256" key="2">
    <source>
        <dbReference type="ARBA" id="ARBA00002147"/>
    </source>
</evidence>